<dbReference type="NCBIfam" id="TIGR04183">
    <property type="entry name" value="Por_Secre_tail"/>
    <property type="match status" value="1"/>
</dbReference>
<dbReference type="EMBL" id="JBHUPC010000012">
    <property type="protein sequence ID" value="MFD2891313.1"/>
    <property type="molecule type" value="Genomic_DNA"/>
</dbReference>
<name>A0ABW5YL84_9FLAO</name>
<feature type="chain" id="PRO_5046401603" evidence="2">
    <location>
        <begin position="19"/>
        <end position="964"/>
    </location>
</feature>
<feature type="signal peptide" evidence="2">
    <location>
        <begin position="1"/>
        <end position="18"/>
    </location>
</feature>
<dbReference type="Gene3D" id="3.80.10.10">
    <property type="entry name" value="Ribonuclease Inhibitor"/>
    <property type="match status" value="1"/>
</dbReference>
<reference evidence="6" key="1">
    <citation type="journal article" date="2019" name="Int. J. Syst. Evol. Microbiol.">
        <title>The Global Catalogue of Microorganisms (GCM) 10K type strain sequencing project: providing services to taxonomists for standard genome sequencing and annotation.</title>
        <authorList>
            <consortium name="The Broad Institute Genomics Platform"/>
            <consortium name="The Broad Institute Genome Sequencing Center for Infectious Disease"/>
            <person name="Wu L."/>
            <person name="Ma J."/>
        </authorList>
    </citation>
    <scope>NUCLEOTIDE SEQUENCE [LARGE SCALE GENOMIC DNA]</scope>
    <source>
        <strain evidence="6">KCTC 22671</strain>
    </source>
</reference>
<keyword evidence="1 2" id="KW-0732">Signal</keyword>
<protein>
    <submittedName>
        <fullName evidence="5">T9SS type A sorting domain-containing protein</fullName>
    </submittedName>
</protein>
<organism evidence="5 6">
    <name type="scientific">Flavobacterium chuncheonense</name>
    <dbReference type="NCBI Taxonomy" id="2026653"/>
    <lineage>
        <taxon>Bacteria</taxon>
        <taxon>Pseudomonadati</taxon>
        <taxon>Bacteroidota</taxon>
        <taxon>Flavobacteriia</taxon>
        <taxon>Flavobacteriales</taxon>
        <taxon>Flavobacteriaceae</taxon>
        <taxon>Flavobacterium</taxon>
    </lineage>
</organism>
<dbReference type="Pfam" id="PF24595">
    <property type="entry name" value="DUF7619"/>
    <property type="match status" value="1"/>
</dbReference>
<dbReference type="Pfam" id="PF18962">
    <property type="entry name" value="Por_Secre_tail"/>
    <property type="match status" value="1"/>
</dbReference>
<keyword evidence="6" id="KW-1185">Reference proteome</keyword>
<evidence type="ECO:0000259" key="3">
    <source>
        <dbReference type="Pfam" id="PF18962"/>
    </source>
</evidence>
<feature type="domain" description="Secretion system C-terminal sorting" evidence="3">
    <location>
        <begin position="896"/>
        <end position="962"/>
    </location>
</feature>
<evidence type="ECO:0000259" key="4">
    <source>
        <dbReference type="Pfam" id="PF24595"/>
    </source>
</evidence>
<dbReference type="SUPFAM" id="SSF52058">
    <property type="entry name" value="L domain-like"/>
    <property type="match status" value="1"/>
</dbReference>
<sequence length="964" mass="108340">MKTKILLIILAFTTFCKAQIVNIPDNNLKTALLNHIPMIDLNSNGEIETIEAQSITDELILNGKSISDFTGIETFINVKKINLSDNNLASTVSTPLDFNSLLLLEELDLSDNNQILAVNCNQVIPLKGLFLDRYVSSVLLNSQTQLLELKCASATFQSLSAYNKMLIQKLNIYIIETGYPDLPLGTLNNLTELYLDSYFNGVYLNTFTGLVPNLYKISFNNISISSSISFAFLSNIREFSLTGSSSDMYLYDKIYTLANLKKLTLNPSWSTSAPPSNVLNFSNNPQLEYIYIYLSPSTALYLPINLTNNLNLNHLELYNYNSNAISLNNNIQLENLNISTSRFTSPIDLTNNINLKKLRLNSVASSTIPGPYTLNLSQNQLLEEVSIFDEYLNNINFGNVYTINKLEILQSKLETIDFSSFFSLIDLNFNSTKDILEIDLNNCTNLDNVIIKLATSSGNNIYPSNFIKLKNGSIESLVNIEKYDSDLKLCTDDDDTTSNWIFSTSYNATNFFSTYCNFTPGGFYNTISGKISLDSDSNGCDINDITVNNIKVVIDDTTESGYTFTNSNGEYEFYTQSNTVTITPYPNINYYIQSPQFSSVTFLNQEQQQDFCVVSNGIHNDLEINIIPINPARPGFDAKYKIIYVNKGTQTQSGTIDLTYDDSVMDFVSAILAPDSQSTNSLSWNFLNLLPFESREIEVVFNLNTPIENPPLNSGDILIYSASILGLTDENPIDNQAILNQTVVNSYDPNDKTCIEGTTIAQNQVGEYVHYLIRFENTGTFAAQNIVVKDIIDQSKFEINSLQPISSSHPLTVKAVNNVVEFIFEDINLPFDDANNDGYVAFKIKTKPDLVIGSTFSNSASIYFDYNFPIITNNYTTVVQNTLGLQENNFISDITIYPNPVKNILQFKTEKKITKVEIYDVLGRIISSNWVTENKIDLRELRTGNYILKLYTEKEMLNVKIIKE</sequence>
<dbReference type="InterPro" id="IPR026444">
    <property type="entry name" value="Secre_tail"/>
</dbReference>
<gene>
    <name evidence="5" type="ORF">ACFS5J_04720</name>
</gene>
<evidence type="ECO:0000256" key="1">
    <source>
        <dbReference type="ARBA" id="ARBA00022729"/>
    </source>
</evidence>
<dbReference type="InterPro" id="IPR032675">
    <property type="entry name" value="LRR_dom_sf"/>
</dbReference>
<evidence type="ECO:0000313" key="5">
    <source>
        <dbReference type="EMBL" id="MFD2891313.1"/>
    </source>
</evidence>
<dbReference type="InterPro" id="IPR047589">
    <property type="entry name" value="DUF11_rpt"/>
</dbReference>
<feature type="domain" description="DUF7619" evidence="4">
    <location>
        <begin position="748"/>
        <end position="877"/>
    </location>
</feature>
<accession>A0ABW5YL84</accession>
<dbReference type="NCBIfam" id="TIGR01451">
    <property type="entry name" value="B_ant_repeat"/>
    <property type="match status" value="1"/>
</dbReference>
<dbReference type="InterPro" id="IPR055353">
    <property type="entry name" value="DUF7619"/>
</dbReference>
<dbReference type="Proteomes" id="UP001597534">
    <property type="component" value="Unassembled WGS sequence"/>
</dbReference>
<proteinExistence type="predicted"/>
<comment type="caution">
    <text evidence="5">The sequence shown here is derived from an EMBL/GenBank/DDBJ whole genome shotgun (WGS) entry which is preliminary data.</text>
</comment>
<evidence type="ECO:0000313" key="6">
    <source>
        <dbReference type="Proteomes" id="UP001597534"/>
    </source>
</evidence>
<dbReference type="RefSeq" id="WP_379810883.1">
    <property type="nucleotide sequence ID" value="NZ_JBHUPC010000012.1"/>
</dbReference>
<evidence type="ECO:0000256" key="2">
    <source>
        <dbReference type="SAM" id="SignalP"/>
    </source>
</evidence>